<protein>
    <recommendedName>
        <fullName evidence="3">DUF1963 domain-containing protein</fullName>
    </recommendedName>
</protein>
<dbReference type="Pfam" id="PF09234">
    <property type="entry name" value="DUF1963"/>
    <property type="match status" value="1"/>
</dbReference>
<gene>
    <name evidence="1" type="ORF">CA836_11395</name>
</gene>
<sequence>MEEIKKEKSEFIKTKIKEIREKIAKTCTEFETKKFDYDDESKISWIGRVFLCKENEIEERPKDNNGRTMYPVAQFYLANLPYLPETLKKFEYITVFMGEDFPEYNEEDEGVSKNGDGWILRTYTKDDILVKNEYLRDDNICPDSYPLIAKLNDKDFPVWDGGGLDFELAEEINELEGDCFYDEKTKELKSEDNPDKLDYYDDIADTHSYLHKFGGYPSYCQPGLGLEAIKGYQFVFQISSDEVARYNIVDSGSLMFFYNENEDKWVMYYDFY</sequence>
<reference evidence="1 2" key="1">
    <citation type="submission" date="2017-06" db="EMBL/GenBank/DDBJ databases">
        <title>Draft genome sequence of Fusobacterium nucleatum subsp. polymorphum KCOM 1248 (=ChDC F113).</title>
        <authorList>
            <person name="Kook J.-K."/>
            <person name="Park S.-N."/>
            <person name="Lim Y.K."/>
            <person name="Roh H."/>
        </authorList>
    </citation>
    <scope>NUCLEOTIDE SEQUENCE [LARGE SCALE GENOMIC DNA]</scope>
    <source>
        <strain evidence="2">KCOM 1248 (ChDC F113)</strain>
    </source>
</reference>
<evidence type="ECO:0008006" key="3">
    <source>
        <dbReference type="Google" id="ProtNLM"/>
    </source>
</evidence>
<comment type="caution">
    <text evidence="1">The sequence shown here is derived from an EMBL/GenBank/DDBJ whole genome shotgun (WGS) entry which is preliminary data.</text>
</comment>
<organism evidence="1 2">
    <name type="scientific">Fusobacterium nucleatum subsp. polymorphum</name>
    <name type="common">Fusobacterium polymorphum</name>
    <dbReference type="NCBI Taxonomy" id="76857"/>
    <lineage>
        <taxon>Bacteria</taxon>
        <taxon>Fusobacteriati</taxon>
        <taxon>Fusobacteriota</taxon>
        <taxon>Fusobacteriia</taxon>
        <taxon>Fusobacteriales</taxon>
        <taxon>Fusobacteriaceae</taxon>
        <taxon>Fusobacterium</taxon>
    </lineage>
</organism>
<dbReference type="AlphaFoldDB" id="A0A2C6BES7"/>
<evidence type="ECO:0000313" key="1">
    <source>
        <dbReference type="EMBL" id="PHI03057.1"/>
    </source>
</evidence>
<dbReference type="Gene3D" id="2.30.320.10">
    <property type="entry name" value="YwqG-like"/>
    <property type="match status" value="1"/>
</dbReference>
<dbReference type="EMBL" id="NIRK01000001">
    <property type="protein sequence ID" value="PHI03057.1"/>
    <property type="molecule type" value="Genomic_DNA"/>
</dbReference>
<dbReference type="InterPro" id="IPR035948">
    <property type="entry name" value="YwqG-like_sf"/>
</dbReference>
<proteinExistence type="predicted"/>
<dbReference type="InterPro" id="IPR015315">
    <property type="entry name" value="DUF1963"/>
</dbReference>
<dbReference type="Proteomes" id="UP000223525">
    <property type="component" value="Unassembled WGS sequence"/>
</dbReference>
<dbReference type="SUPFAM" id="SSF103032">
    <property type="entry name" value="Hypothetical protein YwqG"/>
    <property type="match status" value="1"/>
</dbReference>
<accession>A0A2C6BES7</accession>
<name>A0A2C6BES7_FUSNP</name>
<dbReference type="RefSeq" id="WP_099003248.1">
    <property type="nucleotide sequence ID" value="NZ_CP077158.1"/>
</dbReference>
<evidence type="ECO:0000313" key="2">
    <source>
        <dbReference type="Proteomes" id="UP000223525"/>
    </source>
</evidence>